<dbReference type="PANTHER" id="PTHR45825:SF11">
    <property type="entry name" value="ALPHA AMYLASE DOMAIN-CONTAINING PROTEIN"/>
    <property type="match status" value="1"/>
</dbReference>
<evidence type="ECO:0000256" key="2">
    <source>
        <dbReference type="ARBA" id="ARBA00002764"/>
    </source>
</evidence>
<evidence type="ECO:0000313" key="11">
    <source>
        <dbReference type="EMBL" id="SDW88876.1"/>
    </source>
</evidence>
<evidence type="ECO:0000313" key="12">
    <source>
        <dbReference type="Proteomes" id="UP000199595"/>
    </source>
</evidence>
<gene>
    <name evidence="8" type="primary">glgA</name>
    <name evidence="11" type="ORF">SAMN05444411_102394</name>
</gene>
<accession>A0A1H2X7Z4</accession>
<evidence type="ECO:0000259" key="10">
    <source>
        <dbReference type="Pfam" id="PF08323"/>
    </source>
</evidence>
<dbReference type="Gene3D" id="3.40.50.2000">
    <property type="entry name" value="Glycogen Phosphorylase B"/>
    <property type="match status" value="2"/>
</dbReference>
<comment type="catalytic activity">
    <reaction evidence="1 8">
        <text>[(1-&gt;4)-alpha-D-glucosyl](n) + ADP-alpha-D-glucose = [(1-&gt;4)-alpha-D-glucosyl](n+1) + ADP + H(+)</text>
        <dbReference type="Rhea" id="RHEA:18189"/>
        <dbReference type="Rhea" id="RHEA-COMP:9584"/>
        <dbReference type="Rhea" id="RHEA-COMP:9587"/>
        <dbReference type="ChEBI" id="CHEBI:15378"/>
        <dbReference type="ChEBI" id="CHEBI:15444"/>
        <dbReference type="ChEBI" id="CHEBI:57498"/>
        <dbReference type="ChEBI" id="CHEBI:456216"/>
        <dbReference type="EC" id="2.4.1.21"/>
    </reaction>
</comment>
<dbReference type="GO" id="GO:0009011">
    <property type="term" value="F:alpha-1,4-glucan glucosyltransferase (ADP-glucose donor) activity"/>
    <property type="evidence" value="ECO:0007669"/>
    <property type="project" value="UniProtKB-UniRule"/>
</dbReference>
<protein>
    <recommendedName>
        <fullName evidence="8">Glycogen synthase</fullName>
        <ecNumber evidence="8">2.4.1.21</ecNumber>
    </recommendedName>
    <alternativeName>
        <fullName evidence="8">Starch [bacterial glycogen] synthase</fullName>
    </alternativeName>
</protein>
<dbReference type="InterPro" id="IPR011835">
    <property type="entry name" value="GS/SS"/>
</dbReference>
<evidence type="ECO:0000256" key="6">
    <source>
        <dbReference type="ARBA" id="ARBA00022679"/>
    </source>
</evidence>
<dbReference type="GO" id="GO:0005978">
    <property type="term" value="P:glycogen biosynthetic process"/>
    <property type="evidence" value="ECO:0007669"/>
    <property type="project" value="UniProtKB-UniRule"/>
</dbReference>
<evidence type="ECO:0000256" key="1">
    <source>
        <dbReference type="ARBA" id="ARBA00001478"/>
    </source>
</evidence>
<dbReference type="SUPFAM" id="SSF53756">
    <property type="entry name" value="UDP-Glycosyltransferase/glycogen phosphorylase"/>
    <property type="match status" value="1"/>
</dbReference>
<evidence type="ECO:0000256" key="8">
    <source>
        <dbReference type="HAMAP-Rule" id="MF_00484"/>
    </source>
</evidence>
<dbReference type="CDD" id="cd03791">
    <property type="entry name" value="GT5_Glycogen_synthase_DULL1-like"/>
    <property type="match status" value="1"/>
</dbReference>
<feature type="domain" description="Starch synthase catalytic" evidence="10">
    <location>
        <begin position="2"/>
        <end position="231"/>
    </location>
</feature>
<dbReference type="UniPathway" id="UPA00164"/>
<comment type="pathway">
    <text evidence="3 8">Glycan biosynthesis; glycogen biosynthesis.</text>
</comment>
<organism evidence="11 12">
    <name type="scientific">Lutibacter oricola</name>
    <dbReference type="NCBI Taxonomy" id="762486"/>
    <lineage>
        <taxon>Bacteria</taxon>
        <taxon>Pseudomonadati</taxon>
        <taxon>Bacteroidota</taxon>
        <taxon>Flavobacteriia</taxon>
        <taxon>Flavobacteriales</taxon>
        <taxon>Flavobacteriaceae</taxon>
        <taxon>Lutibacter</taxon>
    </lineage>
</organism>
<keyword evidence="12" id="KW-1185">Reference proteome</keyword>
<keyword evidence="5 8" id="KW-0328">Glycosyltransferase</keyword>
<feature type="domain" description="Glycosyl transferase family 1" evidence="9">
    <location>
        <begin position="280"/>
        <end position="442"/>
    </location>
</feature>
<proteinExistence type="inferred from homology"/>
<keyword evidence="7 8" id="KW-0320">Glycogen biosynthesis</keyword>
<dbReference type="EMBL" id="FNNJ01000002">
    <property type="protein sequence ID" value="SDW88876.1"/>
    <property type="molecule type" value="Genomic_DNA"/>
</dbReference>
<evidence type="ECO:0000259" key="9">
    <source>
        <dbReference type="Pfam" id="PF00534"/>
    </source>
</evidence>
<dbReference type="RefSeq" id="WP_090121421.1">
    <property type="nucleotide sequence ID" value="NZ_FNNJ01000002.1"/>
</dbReference>
<dbReference type="GO" id="GO:0004373">
    <property type="term" value="F:alpha-1,4-glucan glucosyltransferase (UDP-glucose donor) activity"/>
    <property type="evidence" value="ECO:0007669"/>
    <property type="project" value="InterPro"/>
</dbReference>
<evidence type="ECO:0000256" key="5">
    <source>
        <dbReference type="ARBA" id="ARBA00022676"/>
    </source>
</evidence>
<dbReference type="OrthoDB" id="9808590at2"/>
<keyword evidence="6 8" id="KW-0808">Transferase</keyword>
<dbReference type="InterPro" id="IPR001296">
    <property type="entry name" value="Glyco_trans_1"/>
</dbReference>
<dbReference type="STRING" id="762486.SAMN05444411_102394"/>
<dbReference type="Pfam" id="PF08323">
    <property type="entry name" value="Glyco_transf_5"/>
    <property type="match status" value="1"/>
</dbReference>
<evidence type="ECO:0000256" key="7">
    <source>
        <dbReference type="ARBA" id="ARBA00023056"/>
    </source>
</evidence>
<reference evidence="11 12" key="1">
    <citation type="submission" date="2016-10" db="EMBL/GenBank/DDBJ databases">
        <authorList>
            <person name="de Groot N.N."/>
        </authorList>
    </citation>
    <scope>NUCLEOTIDE SEQUENCE [LARGE SCALE GENOMIC DNA]</scope>
    <source>
        <strain evidence="11 12">DSM 24956</strain>
    </source>
</reference>
<comment type="similarity">
    <text evidence="4 8">Belongs to the glycosyltransferase 1 family. Bacterial/plant glycogen synthase subfamily.</text>
</comment>
<dbReference type="PANTHER" id="PTHR45825">
    <property type="entry name" value="GRANULE-BOUND STARCH SYNTHASE 1, CHLOROPLASTIC/AMYLOPLASTIC"/>
    <property type="match status" value="1"/>
</dbReference>
<dbReference type="AlphaFoldDB" id="A0A1H2X7Z4"/>
<dbReference type="EC" id="2.4.1.21" evidence="8"/>
<evidence type="ECO:0000256" key="3">
    <source>
        <dbReference type="ARBA" id="ARBA00004964"/>
    </source>
</evidence>
<name>A0A1H2X7Z4_9FLAO</name>
<dbReference type="InterPro" id="IPR013534">
    <property type="entry name" value="Starch_synth_cat_dom"/>
</dbReference>
<evidence type="ECO:0000256" key="4">
    <source>
        <dbReference type="ARBA" id="ARBA00010281"/>
    </source>
</evidence>
<sequence>MKILHISAECYPIAKVGGLADVVGSLPKYQNNQNVTSEVIMPYYNNKFTNQNEFKSIYEGKVNLDVNEYEFRILTPTSIDLGYNLFLVDIPELLFKDYVYSNDDTERFFAFQLAVLNWVTIWENKPTTLHCHDHHTGLIPFLISESYVYSDLKDIPTVFTIHNAQYQGWFSHDKVNMFPEFNFDHVGLLDWGGSINPLAAAIKCAWKVNTVSPSYMEELKFEANGLEHLLSAESEKCVGILNGIDTDVWNPETDSYLIKNYKTSTVQSGSKENKKWLCNEFNLDEKKPLFAFIGRLVGEKGSDLFPEVFRAVLEKNECNILLLGSGNNEVENALNELKGDFEGTYNAFIGYDERLSHIIYAGADFLLMPSRVEPCGLNQMYSLRYGTIPVVRSIGGLKDTVIDISKENGFGICHNEVNKEEIVTAIDRAVELYKNQTAYKKHRKNIMSIDHSWGASAKEYINLYQNLKTENYAE</sequence>
<dbReference type="HAMAP" id="MF_00484">
    <property type="entry name" value="Glycogen_synth"/>
    <property type="match status" value="1"/>
</dbReference>
<feature type="binding site" evidence="8">
    <location>
        <position position="15"/>
    </location>
    <ligand>
        <name>ADP-alpha-D-glucose</name>
        <dbReference type="ChEBI" id="CHEBI:57498"/>
    </ligand>
</feature>
<dbReference type="Proteomes" id="UP000199595">
    <property type="component" value="Unassembled WGS sequence"/>
</dbReference>
<comment type="function">
    <text evidence="2 8">Synthesizes alpha-1,4-glucan chains using ADP-glucose.</text>
</comment>
<dbReference type="Pfam" id="PF00534">
    <property type="entry name" value="Glycos_transf_1"/>
    <property type="match status" value="1"/>
</dbReference>
<dbReference type="NCBIfam" id="TIGR02095">
    <property type="entry name" value="glgA"/>
    <property type="match status" value="1"/>
</dbReference>